<evidence type="ECO:0000313" key="2">
    <source>
        <dbReference type="EMBL" id="SAK90839.1"/>
    </source>
</evidence>
<keyword evidence="1" id="KW-1133">Transmembrane helix</keyword>
<accession>A0A158D8E4</accession>
<reference evidence="2" key="1">
    <citation type="submission" date="2016-01" db="EMBL/GenBank/DDBJ databases">
        <authorList>
            <person name="Peeters C."/>
        </authorList>
    </citation>
    <scope>NUCLEOTIDE SEQUENCE</scope>
    <source>
        <strain evidence="2">LMG 29320</strain>
    </source>
</reference>
<keyword evidence="3" id="KW-1185">Reference proteome</keyword>
<protein>
    <submittedName>
        <fullName evidence="2">Uncharacterized protein</fullName>
    </submittedName>
</protein>
<evidence type="ECO:0000313" key="3">
    <source>
        <dbReference type="Proteomes" id="UP000054903"/>
    </source>
</evidence>
<dbReference type="Proteomes" id="UP000054903">
    <property type="component" value="Unassembled WGS sequence"/>
</dbReference>
<comment type="caution">
    <text evidence="2">The sequence shown here is derived from an EMBL/GenBank/DDBJ whole genome shotgun (WGS) entry which is preliminary data.</text>
</comment>
<dbReference type="EMBL" id="FCNX02000014">
    <property type="protein sequence ID" value="SAK90839.1"/>
    <property type="molecule type" value="Genomic_DNA"/>
</dbReference>
<keyword evidence="1" id="KW-0472">Membrane</keyword>
<organism evidence="2 3">
    <name type="scientific">Caballeronia fortuita</name>
    <dbReference type="NCBI Taxonomy" id="1777138"/>
    <lineage>
        <taxon>Bacteria</taxon>
        <taxon>Pseudomonadati</taxon>
        <taxon>Pseudomonadota</taxon>
        <taxon>Betaproteobacteria</taxon>
        <taxon>Burkholderiales</taxon>
        <taxon>Burkholderiaceae</taxon>
        <taxon>Caballeronia</taxon>
    </lineage>
</organism>
<dbReference type="AlphaFoldDB" id="A0A158D8E4"/>
<sequence>MLQLRPTARNKSIASRKPFVRFAKFGAGVFILIAINTPLHEGLRKSARKAKGNNR</sequence>
<proteinExistence type="predicted"/>
<gene>
    <name evidence="2" type="ORF">AWB77_05036</name>
</gene>
<dbReference type="STRING" id="1777138.AWB77_05036"/>
<name>A0A158D8E4_9BURK</name>
<feature type="transmembrane region" description="Helical" evidence="1">
    <location>
        <begin position="21"/>
        <end position="39"/>
    </location>
</feature>
<evidence type="ECO:0000256" key="1">
    <source>
        <dbReference type="SAM" id="Phobius"/>
    </source>
</evidence>
<keyword evidence="1" id="KW-0812">Transmembrane</keyword>